<evidence type="ECO:0000313" key="3">
    <source>
        <dbReference type="Proteomes" id="UP000244073"/>
    </source>
</evidence>
<dbReference type="GeneID" id="63810592"/>
<feature type="compositionally biased region" description="Low complexity" evidence="1">
    <location>
        <begin position="193"/>
        <end position="202"/>
    </location>
</feature>
<dbReference type="VEuPathDB" id="FungiDB:P175DRAFT_0435137"/>
<organism evidence="2 3">
    <name type="scientific">Aspergillus ochraceoroseus IBT 24754</name>
    <dbReference type="NCBI Taxonomy" id="1392256"/>
    <lineage>
        <taxon>Eukaryota</taxon>
        <taxon>Fungi</taxon>
        <taxon>Dikarya</taxon>
        <taxon>Ascomycota</taxon>
        <taxon>Pezizomycotina</taxon>
        <taxon>Eurotiomycetes</taxon>
        <taxon>Eurotiomycetidae</taxon>
        <taxon>Eurotiales</taxon>
        <taxon>Aspergillaceae</taxon>
        <taxon>Aspergillus</taxon>
        <taxon>Aspergillus subgen. Nidulantes</taxon>
    </lineage>
</organism>
<feature type="compositionally biased region" description="Polar residues" evidence="1">
    <location>
        <begin position="503"/>
        <end position="519"/>
    </location>
</feature>
<evidence type="ECO:0000313" key="2">
    <source>
        <dbReference type="EMBL" id="PTU21309.1"/>
    </source>
</evidence>
<feature type="compositionally biased region" description="Low complexity" evidence="1">
    <location>
        <begin position="233"/>
        <end position="242"/>
    </location>
</feature>
<feature type="region of interest" description="Disordered" evidence="1">
    <location>
        <begin position="426"/>
        <end position="519"/>
    </location>
</feature>
<dbReference type="Proteomes" id="UP000244073">
    <property type="component" value="Unassembled WGS sequence"/>
</dbReference>
<feature type="compositionally biased region" description="Low complexity" evidence="1">
    <location>
        <begin position="213"/>
        <end position="225"/>
    </location>
</feature>
<feature type="compositionally biased region" description="Polar residues" evidence="1">
    <location>
        <begin position="265"/>
        <end position="289"/>
    </location>
</feature>
<dbReference type="OrthoDB" id="20105at2759"/>
<feature type="compositionally biased region" description="Polar residues" evidence="1">
    <location>
        <begin position="43"/>
        <end position="59"/>
    </location>
</feature>
<protein>
    <submittedName>
        <fullName evidence="2">Uncharacterized protein</fullName>
    </submittedName>
</protein>
<feature type="compositionally biased region" description="Polar residues" evidence="1">
    <location>
        <begin position="1"/>
        <end position="12"/>
    </location>
</feature>
<proteinExistence type="predicted"/>
<gene>
    <name evidence="2" type="ORF">P175DRAFT_0435137</name>
</gene>
<accession>A0A2T5LYF3</accession>
<comment type="caution">
    <text evidence="2">The sequence shown here is derived from an EMBL/GenBank/DDBJ whole genome shotgun (WGS) entry which is preliminary data.</text>
</comment>
<name>A0A2T5LYF3_9EURO</name>
<evidence type="ECO:0000256" key="1">
    <source>
        <dbReference type="SAM" id="MobiDB-lite"/>
    </source>
</evidence>
<feature type="compositionally biased region" description="Basic and acidic residues" evidence="1">
    <location>
        <begin position="445"/>
        <end position="473"/>
    </location>
</feature>
<dbReference type="AlphaFoldDB" id="A0A2T5LYF3"/>
<feature type="compositionally biased region" description="Low complexity" evidence="1">
    <location>
        <begin position="25"/>
        <end position="42"/>
    </location>
</feature>
<sequence>MLLTLKPSSQNGIKGPHEYSVVRQSIPTPRSLSPSLPDLPASTMPSTTAVDYSMDSSRTGLPPPSSITLPPPDVGFATMSTAINQQLPPPPAQWQNSDDTMHHWLQAKAEEDRRKQEEEKTRQETLRLEQRRVEQSMLRDSLQAGVPPHMVPLIFAGIGPSGFHQPILELAQQYIAQSPGTRGTAPQLPSLAPSHSHSQSQRRPPPLRRDSRSIPASPYAPSAPQAVPPPGVLLSQNLLSNSAAPPTPQSLGRPSISGGPGDPRSGSTPQIPTSVSQAQSVPINLSNVQYAPGSSVPASQASGKPDSHSRQSPPSLYFHHWVPPSQPHAGTPSGKLHQESPLSSIIPRRSDPYTSPGRKRKASGPHQSAPLPSSRLSESVHADVQTSRPGSPIAGTQHVGHTIHRRQASGACASYENRLLEHVELEDSGAKSNSRDAAPLAADTARVEKVHHTTQDFDRRRDLTLPESSDRYASRGLQAPYTSSLDTEPHDSDLESSPGPSPISRTPLESTQPSVTPGG</sequence>
<feature type="region of interest" description="Disordered" evidence="1">
    <location>
        <begin position="179"/>
        <end position="402"/>
    </location>
</feature>
<reference evidence="2 3" key="1">
    <citation type="journal article" date="2018" name="Proc. Natl. Acad. Sci. U.S.A.">
        <title>Linking secondary metabolites to gene clusters through genome sequencing of six diverse Aspergillus species.</title>
        <authorList>
            <person name="Kaerboelling I."/>
            <person name="Vesth T.C."/>
            <person name="Frisvad J.C."/>
            <person name="Nybo J.L."/>
            <person name="Theobald S."/>
            <person name="Kuo A."/>
            <person name="Bowyer P."/>
            <person name="Matsuda Y."/>
            <person name="Mondo S."/>
            <person name="Lyhne E.K."/>
            <person name="Kogle M.E."/>
            <person name="Clum A."/>
            <person name="Lipzen A."/>
            <person name="Salamov A."/>
            <person name="Ngan C.Y."/>
            <person name="Daum C."/>
            <person name="Chiniquy J."/>
            <person name="Barry K."/>
            <person name="LaButti K."/>
            <person name="Haridas S."/>
            <person name="Simmons B.A."/>
            <person name="Magnuson J.K."/>
            <person name="Mortensen U.H."/>
            <person name="Larsen T.O."/>
            <person name="Grigoriev I.V."/>
            <person name="Baker S.E."/>
            <person name="Andersen M.R."/>
        </authorList>
    </citation>
    <scope>NUCLEOTIDE SEQUENCE [LARGE SCALE GENOMIC DNA]</scope>
    <source>
        <strain evidence="2 3">IBT 24754</strain>
    </source>
</reference>
<dbReference type="RefSeq" id="XP_040752701.1">
    <property type="nucleotide sequence ID" value="XM_040893710.1"/>
</dbReference>
<feature type="compositionally biased region" description="Pro residues" evidence="1">
    <location>
        <begin position="61"/>
        <end position="70"/>
    </location>
</feature>
<feature type="region of interest" description="Disordered" evidence="1">
    <location>
        <begin position="109"/>
        <end position="132"/>
    </location>
</feature>
<dbReference type="EMBL" id="MSFN02000003">
    <property type="protein sequence ID" value="PTU21309.1"/>
    <property type="molecule type" value="Genomic_DNA"/>
</dbReference>
<feature type="region of interest" description="Disordered" evidence="1">
    <location>
        <begin position="1"/>
        <end position="70"/>
    </location>
</feature>